<dbReference type="OrthoDB" id="9982951at2759"/>
<dbReference type="InterPro" id="IPR028364">
    <property type="entry name" value="Ribosomal_uL1/biogenesis"/>
</dbReference>
<feature type="compositionally biased region" description="Basic residues" evidence="1">
    <location>
        <begin position="270"/>
        <end position="279"/>
    </location>
</feature>
<gene>
    <name evidence="2" type="ORF">HPP92_024518</name>
</gene>
<feature type="compositionally biased region" description="Basic and acidic residues" evidence="1">
    <location>
        <begin position="260"/>
        <end position="269"/>
    </location>
</feature>
<evidence type="ECO:0000313" key="2">
    <source>
        <dbReference type="EMBL" id="KAG0455226.1"/>
    </source>
</evidence>
<evidence type="ECO:0000313" key="3">
    <source>
        <dbReference type="Proteomes" id="UP000636800"/>
    </source>
</evidence>
<feature type="region of interest" description="Disordered" evidence="1">
    <location>
        <begin position="334"/>
        <end position="418"/>
    </location>
</feature>
<dbReference type="InterPro" id="IPR023674">
    <property type="entry name" value="Ribosomal_uL1-like"/>
</dbReference>
<dbReference type="CDD" id="cd00403">
    <property type="entry name" value="Ribosomal_L1"/>
    <property type="match status" value="1"/>
</dbReference>
<dbReference type="AlphaFoldDB" id="A0A835PJT0"/>
<reference evidence="2 3" key="1">
    <citation type="journal article" date="2020" name="Nat. Food">
        <title>A phased Vanilla planifolia genome enables genetic improvement of flavour and production.</title>
        <authorList>
            <person name="Hasing T."/>
            <person name="Tang H."/>
            <person name="Brym M."/>
            <person name="Khazi F."/>
            <person name="Huang T."/>
            <person name="Chambers A.H."/>
        </authorList>
    </citation>
    <scope>NUCLEOTIDE SEQUENCE [LARGE SCALE GENOMIC DNA]</scope>
    <source>
        <tissue evidence="2">Leaf</tissue>
    </source>
</reference>
<dbReference type="InterPro" id="IPR016095">
    <property type="entry name" value="Ribosomal_uL1_3-a/b-sand"/>
</dbReference>
<accession>A0A835PJT0</accession>
<evidence type="ECO:0000256" key="1">
    <source>
        <dbReference type="SAM" id="MobiDB-lite"/>
    </source>
</evidence>
<evidence type="ECO:0008006" key="4">
    <source>
        <dbReference type="Google" id="ProtNLM"/>
    </source>
</evidence>
<name>A0A835PJT0_VANPL</name>
<feature type="compositionally biased region" description="Basic residues" evidence="1">
    <location>
        <begin position="450"/>
        <end position="462"/>
    </location>
</feature>
<feature type="compositionally biased region" description="Basic residues" evidence="1">
    <location>
        <begin position="389"/>
        <end position="399"/>
    </location>
</feature>
<feature type="compositionally biased region" description="Basic residues" evidence="1">
    <location>
        <begin position="477"/>
        <end position="491"/>
    </location>
</feature>
<dbReference type="SUPFAM" id="SSF56808">
    <property type="entry name" value="Ribosomal protein L1"/>
    <property type="match status" value="1"/>
</dbReference>
<dbReference type="GO" id="GO:0003723">
    <property type="term" value="F:RNA binding"/>
    <property type="evidence" value="ECO:0007669"/>
    <property type="project" value="InterPro"/>
</dbReference>
<dbReference type="Proteomes" id="UP000636800">
    <property type="component" value="Chromosome 13"/>
</dbReference>
<feature type="compositionally biased region" description="Basic and acidic residues" evidence="1">
    <location>
        <begin position="400"/>
        <end position="409"/>
    </location>
</feature>
<feature type="compositionally biased region" description="Basic and acidic residues" evidence="1">
    <location>
        <begin position="334"/>
        <end position="346"/>
    </location>
</feature>
<sequence length="491" mass="55120">MANRASLSPSMVNREDAGRAVDALLNFLRSEAKKRKAQLFEHDDLLYLNLTVRRYPSTSRFSPIRIPLPHTIHPIDPSQTSLCLIVNDALADSVRSTAAAENLPVDSVISLSELRTDYVPYESRRRLCNSYDIFFTDRRITPILPRLMGNFFLKKKKFPLAIDMDRKGWPMAIRQALRCTLLYLRSGTCSVLKVGRICMDREQILDNVMAAIEGAVEHVPKKWANVRSFHIRASNSVALPIYQALPELGMKIDIGVQEGNGKRGQDERKLKKQKRSKKMTGRIHEVNYVNFDVKDGIGEEHEHLAVDEDSDELYMVKKAKKNNVEKGKKCKVATDKEADGEEKKGGGEFTDLDGKKKKRKRTKKIVDDKDVGLASAAEVGDNGEGKELHAKKKVRKIAKKGKDKEDRKGIHQGNYEDCNGGGVVEEATNIMNVDAVAYEDPNLKEGVKNNGKKNKGFKKVNQHKLNSLKDKVEVGTLKKKKSKALKSKTAA</sequence>
<dbReference type="InterPro" id="IPR050257">
    <property type="entry name" value="eL8/uL1-like"/>
</dbReference>
<comment type="caution">
    <text evidence="2">The sequence shown here is derived from an EMBL/GenBank/DDBJ whole genome shotgun (WGS) entry which is preliminary data.</text>
</comment>
<dbReference type="Gene3D" id="3.40.50.790">
    <property type="match status" value="1"/>
</dbReference>
<dbReference type="EMBL" id="JADCNL010000013">
    <property type="protein sequence ID" value="KAG0455226.1"/>
    <property type="molecule type" value="Genomic_DNA"/>
</dbReference>
<protein>
    <recommendedName>
        <fullName evidence="4">Ribosomal protein L1</fullName>
    </recommendedName>
</protein>
<dbReference type="Pfam" id="PF00687">
    <property type="entry name" value="Ribosomal_L1"/>
    <property type="match status" value="1"/>
</dbReference>
<proteinExistence type="predicted"/>
<dbReference type="PANTHER" id="PTHR23105">
    <property type="entry name" value="RIBOSOMAL PROTEIN L7AE FAMILY MEMBER"/>
    <property type="match status" value="1"/>
</dbReference>
<organism evidence="2 3">
    <name type="scientific">Vanilla planifolia</name>
    <name type="common">Vanilla</name>
    <dbReference type="NCBI Taxonomy" id="51239"/>
    <lineage>
        <taxon>Eukaryota</taxon>
        <taxon>Viridiplantae</taxon>
        <taxon>Streptophyta</taxon>
        <taxon>Embryophyta</taxon>
        <taxon>Tracheophyta</taxon>
        <taxon>Spermatophyta</taxon>
        <taxon>Magnoliopsida</taxon>
        <taxon>Liliopsida</taxon>
        <taxon>Asparagales</taxon>
        <taxon>Orchidaceae</taxon>
        <taxon>Vanilloideae</taxon>
        <taxon>Vanilleae</taxon>
        <taxon>Vanilla</taxon>
    </lineage>
</organism>
<feature type="region of interest" description="Disordered" evidence="1">
    <location>
        <begin position="442"/>
        <end position="491"/>
    </location>
</feature>
<feature type="region of interest" description="Disordered" evidence="1">
    <location>
        <begin position="259"/>
        <end position="279"/>
    </location>
</feature>
<keyword evidence="3" id="KW-1185">Reference proteome</keyword>